<evidence type="ECO:0000259" key="1">
    <source>
        <dbReference type="PROSITE" id="PS50887"/>
    </source>
</evidence>
<dbReference type="InterPro" id="IPR043128">
    <property type="entry name" value="Rev_trsase/Diguanyl_cyclase"/>
</dbReference>
<dbReference type="InterPro" id="IPR029787">
    <property type="entry name" value="Nucleotide_cyclase"/>
</dbReference>
<dbReference type="KEGG" id="pmaw:MACH26_03110"/>
<dbReference type="InterPro" id="IPR029016">
    <property type="entry name" value="GAF-like_dom_sf"/>
</dbReference>
<organism evidence="2 3">
    <name type="scientific">Planctobacterium marinum</name>
    <dbReference type="NCBI Taxonomy" id="1631968"/>
    <lineage>
        <taxon>Bacteria</taxon>
        <taxon>Pseudomonadati</taxon>
        <taxon>Pseudomonadota</taxon>
        <taxon>Gammaproteobacteria</taxon>
        <taxon>Alteromonadales</taxon>
        <taxon>Alteromonadaceae</taxon>
        <taxon>Planctobacterium</taxon>
    </lineage>
</organism>
<evidence type="ECO:0000313" key="2">
    <source>
        <dbReference type="EMBL" id="BDX04790.1"/>
    </source>
</evidence>
<dbReference type="PANTHER" id="PTHR46663:SF2">
    <property type="entry name" value="GGDEF DOMAIN-CONTAINING PROTEIN"/>
    <property type="match status" value="1"/>
</dbReference>
<dbReference type="Pfam" id="PF00990">
    <property type="entry name" value="GGDEF"/>
    <property type="match status" value="1"/>
</dbReference>
<dbReference type="SUPFAM" id="SSF55073">
    <property type="entry name" value="Nucleotide cyclase"/>
    <property type="match status" value="1"/>
</dbReference>
<dbReference type="Gene3D" id="3.30.70.270">
    <property type="match status" value="1"/>
</dbReference>
<dbReference type="Proteomes" id="UP001333710">
    <property type="component" value="Chromosome"/>
</dbReference>
<dbReference type="InterPro" id="IPR052163">
    <property type="entry name" value="DGC-Regulatory_Protein"/>
</dbReference>
<proteinExistence type="predicted"/>
<dbReference type="AlphaFoldDB" id="A0AA48KSW6"/>
<dbReference type="SUPFAM" id="SSF55781">
    <property type="entry name" value="GAF domain-like"/>
    <property type="match status" value="1"/>
</dbReference>
<dbReference type="PANTHER" id="PTHR46663">
    <property type="entry name" value="DIGUANYLATE CYCLASE DGCT-RELATED"/>
    <property type="match status" value="1"/>
</dbReference>
<evidence type="ECO:0000313" key="3">
    <source>
        <dbReference type="Proteomes" id="UP001333710"/>
    </source>
</evidence>
<dbReference type="RefSeq" id="WP_338290633.1">
    <property type="nucleotide sequence ID" value="NZ_AP027272.1"/>
</dbReference>
<dbReference type="PROSITE" id="PS50887">
    <property type="entry name" value="GGDEF"/>
    <property type="match status" value="1"/>
</dbReference>
<dbReference type="SMART" id="SM00267">
    <property type="entry name" value="GGDEF"/>
    <property type="match status" value="1"/>
</dbReference>
<dbReference type="Pfam" id="PF13185">
    <property type="entry name" value="GAF_2"/>
    <property type="match status" value="1"/>
</dbReference>
<protein>
    <recommendedName>
        <fullName evidence="1">GGDEF domain-containing protein</fullName>
    </recommendedName>
</protein>
<dbReference type="SMART" id="SM00065">
    <property type="entry name" value="GAF"/>
    <property type="match status" value="1"/>
</dbReference>
<reference evidence="2" key="1">
    <citation type="submission" date="2023-01" db="EMBL/GenBank/DDBJ databases">
        <title>Complete genome sequence of Planctobacterium marinum strain Dej080120_11.</title>
        <authorList>
            <person name="Ueki S."/>
            <person name="Maruyama F."/>
        </authorList>
    </citation>
    <scope>NUCLEOTIDE SEQUENCE</scope>
    <source>
        <strain evidence="2">Dej080120_11</strain>
    </source>
</reference>
<name>A0AA48KSW6_9ALTE</name>
<dbReference type="CDD" id="cd01949">
    <property type="entry name" value="GGDEF"/>
    <property type="match status" value="1"/>
</dbReference>
<gene>
    <name evidence="2" type="ORF">MACH26_03110</name>
</gene>
<dbReference type="NCBIfam" id="TIGR00254">
    <property type="entry name" value="GGDEF"/>
    <property type="match status" value="1"/>
</dbReference>
<keyword evidence="3" id="KW-1185">Reference proteome</keyword>
<dbReference type="Gene3D" id="3.30.450.40">
    <property type="match status" value="1"/>
</dbReference>
<feature type="domain" description="GGDEF" evidence="1">
    <location>
        <begin position="210"/>
        <end position="337"/>
    </location>
</feature>
<accession>A0AA48KSW6</accession>
<dbReference type="InterPro" id="IPR000160">
    <property type="entry name" value="GGDEF_dom"/>
</dbReference>
<dbReference type="InterPro" id="IPR003018">
    <property type="entry name" value="GAF"/>
</dbReference>
<dbReference type="EMBL" id="AP027272">
    <property type="protein sequence ID" value="BDX04790.1"/>
    <property type="molecule type" value="Genomic_DNA"/>
</dbReference>
<sequence length="337" mass="37176">MLNEEALSQAIPQSKMLKIIEVQTEISKIGMDLGMVMAIATDRAMKLLEAHGAVIELAEGDDMVYRAASGLMEPCLGLRLSRHSSLSGLCVEKSEILYSADTLEDDRVDKAACIRVGIGSMIVVPLKYEDNCVGVLKVASKNKEAFGESETCMLSLMSDMLAAIVFHAIRFSTDELYRRATEDPLTGLGNRAKFYDVLRQQLTISARKNLKTAVVMLDMDGLKSTNDTYGHKAGDAIIQAFAERLTNSARSIDTIARLGGDEFAIILPEVRSVQDVQCVIERLQSNLQTPLNWDDVSLPLKTSIGFAMYPTDSDQINNLVEIADQRMYQDKRAKKAQ</sequence>